<evidence type="ECO:0000256" key="7">
    <source>
        <dbReference type="ARBA" id="ARBA00022840"/>
    </source>
</evidence>
<dbReference type="FunFam" id="3.40.50.300:FF:000522">
    <property type="entry name" value="Gluconokinase"/>
    <property type="match status" value="1"/>
</dbReference>
<dbReference type="SUPFAM" id="SSF52540">
    <property type="entry name" value="P-loop containing nucleoside triphosphate hydrolases"/>
    <property type="match status" value="1"/>
</dbReference>
<dbReference type="AlphaFoldDB" id="A0AB33IB87"/>
<dbReference type="NCBIfam" id="TIGR01313">
    <property type="entry name" value="therm_gnt_kin"/>
    <property type="match status" value="1"/>
</dbReference>
<keyword evidence="6 10" id="KW-0418">Kinase</keyword>
<dbReference type="Pfam" id="PF13671">
    <property type="entry name" value="AAA_33"/>
    <property type="match status" value="1"/>
</dbReference>
<protein>
    <recommendedName>
        <fullName evidence="3 10">Gluconokinase</fullName>
        <ecNumber evidence="3 10">2.7.1.12</ecNumber>
    </recommendedName>
</protein>
<evidence type="ECO:0000256" key="3">
    <source>
        <dbReference type="ARBA" id="ARBA00012054"/>
    </source>
</evidence>
<dbReference type="EMBL" id="AP023410">
    <property type="protein sequence ID" value="BCK75585.1"/>
    <property type="molecule type" value="Genomic_DNA"/>
</dbReference>
<accession>A0AB33IB87</accession>
<reference evidence="11 12" key="1">
    <citation type="journal article" date="2011" name="Microbiology">
        <title>Transcriptome response to different carbon sources in Acetobacter aceti.</title>
        <authorList>
            <person name="Sakurai K."/>
            <person name="Arai H."/>
            <person name="Ishii M."/>
            <person name="Igarashi Y."/>
        </authorList>
    </citation>
    <scope>NUCLEOTIDE SEQUENCE [LARGE SCALE GENOMIC DNA]</scope>
    <source>
        <strain evidence="11 12">NBRC 14818</strain>
    </source>
</reference>
<keyword evidence="8" id="KW-0311">Gluconate utilization</keyword>
<dbReference type="InterPro" id="IPR027417">
    <property type="entry name" value="P-loop_NTPase"/>
</dbReference>
<dbReference type="Proteomes" id="UP000516424">
    <property type="component" value="Chromosome"/>
</dbReference>
<dbReference type="GO" id="GO:0019521">
    <property type="term" value="P:D-gluconate metabolic process"/>
    <property type="evidence" value="ECO:0007669"/>
    <property type="project" value="UniProtKB-KW"/>
</dbReference>
<organism evidence="11 12">
    <name type="scientific">Acetobacter aceti NBRC 14818</name>
    <dbReference type="NCBI Taxonomy" id="887700"/>
    <lineage>
        <taxon>Bacteria</taxon>
        <taxon>Pseudomonadati</taxon>
        <taxon>Pseudomonadota</taxon>
        <taxon>Alphaproteobacteria</taxon>
        <taxon>Acetobacterales</taxon>
        <taxon>Acetobacteraceae</taxon>
        <taxon>Acetobacter</taxon>
        <taxon>Acetobacter subgen. Acetobacter</taxon>
    </lineage>
</organism>
<evidence type="ECO:0000256" key="6">
    <source>
        <dbReference type="ARBA" id="ARBA00022777"/>
    </source>
</evidence>
<evidence type="ECO:0000256" key="10">
    <source>
        <dbReference type="RuleBase" id="RU363066"/>
    </source>
</evidence>
<dbReference type="GO" id="GO:0005524">
    <property type="term" value="F:ATP binding"/>
    <property type="evidence" value="ECO:0007669"/>
    <property type="project" value="UniProtKB-KW"/>
</dbReference>
<dbReference type="GO" id="GO:0046316">
    <property type="term" value="F:gluconokinase activity"/>
    <property type="evidence" value="ECO:0007669"/>
    <property type="project" value="UniProtKB-EC"/>
</dbReference>
<dbReference type="Gene3D" id="3.40.50.300">
    <property type="entry name" value="P-loop containing nucleotide triphosphate hydrolases"/>
    <property type="match status" value="1"/>
</dbReference>
<keyword evidence="7 10" id="KW-0067">ATP-binding</keyword>
<evidence type="ECO:0000256" key="4">
    <source>
        <dbReference type="ARBA" id="ARBA00022679"/>
    </source>
</evidence>
<keyword evidence="4 10" id="KW-0808">Transferase</keyword>
<dbReference type="InterPro" id="IPR006001">
    <property type="entry name" value="Therm_gnt_kin"/>
</dbReference>
<evidence type="ECO:0000256" key="1">
    <source>
        <dbReference type="ARBA" id="ARBA00004761"/>
    </source>
</evidence>
<dbReference type="RefSeq" id="WP_010667290.1">
    <property type="nucleotide sequence ID" value="NZ_AP023410.1"/>
</dbReference>
<gene>
    <name evidence="11" type="ORF">EMQ_1191</name>
</gene>
<dbReference type="PANTHER" id="PTHR43442">
    <property type="entry name" value="GLUCONOKINASE-RELATED"/>
    <property type="match status" value="1"/>
</dbReference>
<dbReference type="PANTHER" id="PTHR43442:SF3">
    <property type="entry name" value="GLUCONOKINASE-RELATED"/>
    <property type="match status" value="1"/>
</dbReference>
<evidence type="ECO:0000313" key="11">
    <source>
        <dbReference type="EMBL" id="BCK75585.1"/>
    </source>
</evidence>
<comment type="catalytic activity">
    <reaction evidence="9 10">
        <text>D-gluconate + ATP = 6-phospho-D-gluconate + ADP + H(+)</text>
        <dbReference type="Rhea" id="RHEA:19433"/>
        <dbReference type="ChEBI" id="CHEBI:15378"/>
        <dbReference type="ChEBI" id="CHEBI:18391"/>
        <dbReference type="ChEBI" id="CHEBI:30616"/>
        <dbReference type="ChEBI" id="CHEBI:58759"/>
        <dbReference type="ChEBI" id="CHEBI:456216"/>
        <dbReference type="EC" id="2.7.1.12"/>
    </reaction>
</comment>
<dbReference type="CDD" id="cd02021">
    <property type="entry name" value="GntK"/>
    <property type="match status" value="1"/>
</dbReference>
<evidence type="ECO:0000313" key="12">
    <source>
        <dbReference type="Proteomes" id="UP000516424"/>
    </source>
</evidence>
<comment type="pathway">
    <text evidence="1">Carbohydrate acid metabolism.</text>
</comment>
<dbReference type="GO" id="GO:0005737">
    <property type="term" value="C:cytoplasm"/>
    <property type="evidence" value="ECO:0007669"/>
    <property type="project" value="TreeGrafter"/>
</dbReference>
<sequence>MTQSCPNGVMPRLVVVMGVSGSGKTLVAEGLCSQLGWPFQEGDDLHPPHNIAKMSSGEPLTDEDRLPWLEKCREWLAARAKDGRGGILACSALKGFYRDILRQNGMDVTFLFLRVPRDELERRLKGRKRHFMPVTLLDSQLETLEAPSGQEHILVLDAVDQPAEVIAKAIDLLCEDQENRR</sequence>
<evidence type="ECO:0000256" key="8">
    <source>
        <dbReference type="ARBA" id="ARBA00023064"/>
    </source>
</evidence>
<evidence type="ECO:0000256" key="2">
    <source>
        <dbReference type="ARBA" id="ARBA00008420"/>
    </source>
</evidence>
<dbReference type="EC" id="2.7.1.12" evidence="3 10"/>
<name>A0AB33IB87_ACEAC</name>
<keyword evidence="12" id="KW-1185">Reference proteome</keyword>
<proteinExistence type="inferred from homology"/>
<evidence type="ECO:0000256" key="5">
    <source>
        <dbReference type="ARBA" id="ARBA00022741"/>
    </source>
</evidence>
<comment type="similarity">
    <text evidence="2 10">Belongs to the gluconokinase GntK/GntV family.</text>
</comment>
<keyword evidence="5 10" id="KW-0547">Nucleotide-binding</keyword>
<evidence type="ECO:0000256" key="9">
    <source>
        <dbReference type="ARBA" id="ARBA00048090"/>
    </source>
</evidence>